<dbReference type="Pfam" id="PF13456">
    <property type="entry name" value="RVT_3"/>
    <property type="match status" value="1"/>
</dbReference>
<name>A0AAV5HG69_9ROSI</name>
<protein>
    <recommendedName>
        <fullName evidence="2">RNase H type-1 domain-containing protein</fullName>
    </recommendedName>
</protein>
<organism evidence="3 4">
    <name type="scientific">Rubroshorea leprosula</name>
    <dbReference type="NCBI Taxonomy" id="152421"/>
    <lineage>
        <taxon>Eukaryota</taxon>
        <taxon>Viridiplantae</taxon>
        <taxon>Streptophyta</taxon>
        <taxon>Embryophyta</taxon>
        <taxon>Tracheophyta</taxon>
        <taxon>Spermatophyta</taxon>
        <taxon>Magnoliopsida</taxon>
        <taxon>eudicotyledons</taxon>
        <taxon>Gunneridae</taxon>
        <taxon>Pentapetalae</taxon>
        <taxon>rosids</taxon>
        <taxon>malvids</taxon>
        <taxon>Malvales</taxon>
        <taxon>Dipterocarpaceae</taxon>
        <taxon>Rubroshorea</taxon>
    </lineage>
</organism>
<dbReference type="PANTHER" id="PTHR47074:SF11">
    <property type="entry name" value="REVERSE TRANSCRIPTASE-LIKE PROTEIN"/>
    <property type="match status" value="1"/>
</dbReference>
<dbReference type="GO" id="GO:0003676">
    <property type="term" value="F:nucleic acid binding"/>
    <property type="evidence" value="ECO:0007669"/>
    <property type="project" value="InterPro"/>
</dbReference>
<dbReference type="EMBL" id="BPVZ01000002">
    <property type="protein sequence ID" value="GKU87803.1"/>
    <property type="molecule type" value="Genomic_DNA"/>
</dbReference>
<dbReference type="SUPFAM" id="SSF53098">
    <property type="entry name" value="Ribonuclease H-like"/>
    <property type="match status" value="1"/>
</dbReference>
<evidence type="ECO:0000313" key="4">
    <source>
        <dbReference type="Proteomes" id="UP001054252"/>
    </source>
</evidence>
<reference evidence="3 4" key="1">
    <citation type="journal article" date="2021" name="Commun. Biol.">
        <title>The genome of Shorea leprosula (Dipterocarpaceae) highlights the ecological relevance of drought in aseasonal tropical rainforests.</title>
        <authorList>
            <person name="Ng K.K.S."/>
            <person name="Kobayashi M.J."/>
            <person name="Fawcett J.A."/>
            <person name="Hatakeyama M."/>
            <person name="Paape T."/>
            <person name="Ng C.H."/>
            <person name="Ang C.C."/>
            <person name="Tnah L.H."/>
            <person name="Lee C.T."/>
            <person name="Nishiyama T."/>
            <person name="Sese J."/>
            <person name="O'Brien M.J."/>
            <person name="Copetti D."/>
            <person name="Mohd Noor M.I."/>
            <person name="Ong R.C."/>
            <person name="Putra M."/>
            <person name="Sireger I.Z."/>
            <person name="Indrioko S."/>
            <person name="Kosugi Y."/>
            <person name="Izuno A."/>
            <person name="Isagi Y."/>
            <person name="Lee S.L."/>
            <person name="Shimizu K.K."/>
        </authorList>
    </citation>
    <scope>NUCLEOTIDE SEQUENCE [LARGE SCALE GENOMIC DNA]</scope>
    <source>
        <strain evidence="3">214</strain>
    </source>
</reference>
<dbReference type="InterPro" id="IPR002156">
    <property type="entry name" value="RNaseH_domain"/>
</dbReference>
<keyword evidence="4" id="KW-1185">Reference proteome</keyword>
<accession>A0AAV5HG69</accession>
<dbReference type="GO" id="GO:0004523">
    <property type="term" value="F:RNA-DNA hybrid ribonuclease activity"/>
    <property type="evidence" value="ECO:0007669"/>
    <property type="project" value="InterPro"/>
</dbReference>
<feature type="region of interest" description="Disordered" evidence="1">
    <location>
        <begin position="1"/>
        <end position="22"/>
    </location>
</feature>
<dbReference type="InterPro" id="IPR044730">
    <property type="entry name" value="RNase_H-like_dom_plant"/>
</dbReference>
<dbReference type="CDD" id="cd06222">
    <property type="entry name" value="RNase_H_like"/>
    <property type="match status" value="1"/>
</dbReference>
<proteinExistence type="predicted"/>
<dbReference type="Gene3D" id="3.30.420.10">
    <property type="entry name" value="Ribonuclease H-like superfamily/Ribonuclease H"/>
    <property type="match status" value="1"/>
</dbReference>
<evidence type="ECO:0000259" key="2">
    <source>
        <dbReference type="Pfam" id="PF13456"/>
    </source>
</evidence>
<dbReference type="InterPro" id="IPR052929">
    <property type="entry name" value="RNase_H-like_EbsB-rel"/>
</dbReference>
<dbReference type="AlphaFoldDB" id="A0AAV5HG69"/>
<dbReference type="InterPro" id="IPR036397">
    <property type="entry name" value="RNaseH_sf"/>
</dbReference>
<evidence type="ECO:0000313" key="3">
    <source>
        <dbReference type="EMBL" id="GKU87803.1"/>
    </source>
</evidence>
<sequence length="184" mass="20254">MTKDLLEPPAKPRSIGKQRRSYWSRPPQGIIKVNVDAAFSPSSGSAALAMVGRNSKGEICFGNVWLCMALSPLMAEALVLFKATNLVANMGIQHVIFKSDNQVLISCLKHSDKPVPWDAKTVILCSRQLSKDHFGFMFSFVSREGNKVADWMARSALKGKCPSYWAHKPPSSLLSLLIMDGLSM</sequence>
<dbReference type="Proteomes" id="UP001054252">
    <property type="component" value="Unassembled WGS sequence"/>
</dbReference>
<dbReference type="InterPro" id="IPR012337">
    <property type="entry name" value="RNaseH-like_sf"/>
</dbReference>
<comment type="caution">
    <text evidence="3">The sequence shown here is derived from an EMBL/GenBank/DDBJ whole genome shotgun (WGS) entry which is preliminary data.</text>
</comment>
<evidence type="ECO:0000256" key="1">
    <source>
        <dbReference type="SAM" id="MobiDB-lite"/>
    </source>
</evidence>
<dbReference type="PANTHER" id="PTHR47074">
    <property type="entry name" value="BNAC02G40300D PROTEIN"/>
    <property type="match status" value="1"/>
</dbReference>
<feature type="domain" description="RNase H type-1" evidence="2">
    <location>
        <begin position="34"/>
        <end position="156"/>
    </location>
</feature>
<gene>
    <name evidence="3" type="ORF">SLEP1_g2143</name>
</gene>